<gene>
    <name evidence="1" type="ORF">GCM10010912_46030</name>
</gene>
<evidence type="ECO:0000313" key="2">
    <source>
        <dbReference type="Proteomes" id="UP000637643"/>
    </source>
</evidence>
<name>A0A917FNM1_9BACL</name>
<accession>A0A917FNM1</accession>
<comment type="caution">
    <text evidence="1">The sequence shown here is derived from an EMBL/GenBank/DDBJ whole genome shotgun (WGS) entry which is preliminary data.</text>
</comment>
<keyword evidence="2" id="KW-1185">Reference proteome</keyword>
<organism evidence="1 2">
    <name type="scientific">Paenibacillus albidus</name>
    <dbReference type="NCBI Taxonomy" id="2041023"/>
    <lineage>
        <taxon>Bacteria</taxon>
        <taxon>Bacillati</taxon>
        <taxon>Bacillota</taxon>
        <taxon>Bacilli</taxon>
        <taxon>Bacillales</taxon>
        <taxon>Paenibacillaceae</taxon>
        <taxon>Paenibacillus</taxon>
    </lineage>
</organism>
<proteinExistence type="predicted"/>
<protein>
    <submittedName>
        <fullName evidence="1">Uncharacterized protein</fullName>
    </submittedName>
</protein>
<dbReference type="Proteomes" id="UP000637643">
    <property type="component" value="Unassembled WGS sequence"/>
</dbReference>
<dbReference type="AlphaFoldDB" id="A0A917FNM1"/>
<reference evidence="1" key="2">
    <citation type="submission" date="2020-09" db="EMBL/GenBank/DDBJ databases">
        <authorList>
            <person name="Sun Q."/>
            <person name="Zhou Y."/>
        </authorList>
    </citation>
    <scope>NUCLEOTIDE SEQUENCE</scope>
    <source>
        <strain evidence="1">CGMCC 1.16134</strain>
    </source>
</reference>
<reference evidence="1" key="1">
    <citation type="journal article" date="2014" name="Int. J. Syst. Evol. Microbiol.">
        <title>Complete genome sequence of Corynebacterium casei LMG S-19264T (=DSM 44701T), isolated from a smear-ripened cheese.</title>
        <authorList>
            <consortium name="US DOE Joint Genome Institute (JGI-PGF)"/>
            <person name="Walter F."/>
            <person name="Albersmeier A."/>
            <person name="Kalinowski J."/>
            <person name="Ruckert C."/>
        </authorList>
    </citation>
    <scope>NUCLEOTIDE SEQUENCE</scope>
    <source>
        <strain evidence="1">CGMCC 1.16134</strain>
    </source>
</reference>
<dbReference type="EMBL" id="BMKR01000023">
    <property type="protein sequence ID" value="GGF95926.1"/>
    <property type="molecule type" value="Genomic_DNA"/>
</dbReference>
<evidence type="ECO:0000313" key="1">
    <source>
        <dbReference type="EMBL" id="GGF95926.1"/>
    </source>
</evidence>
<sequence length="51" mass="5558">MIRLAELPNGFTKVFSFGGFDTFERMKRTVKAVIAASAKLQACAKFACATL</sequence>